<evidence type="ECO:0000256" key="1">
    <source>
        <dbReference type="ARBA" id="ARBA00022679"/>
    </source>
</evidence>
<name>A0A328BKH5_9BACT</name>
<dbReference type="InterPro" id="IPR050832">
    <property type="entry name" value="Bact_Acetyltransf"/>
</dbReference>
<gene>
    <name evidence="4" type="ORF">DLM85_13110</name>
</gene>
<evidence type="ECO:0000313" key="5">
    <source>
        <dbReference type="Proteomes" id="UP000248553"/>
    </source>
</evidence>
<accession>A0A328BKH5</accession>
<dbReference type="Pfam" id="PF13508">
    <property type="entry name" value="Acetyltransf_7"/>
    <property type="match status" value="1"/>
</dbReference>
<dbReference type="InterPro" id="IPR000182">
    <property type="entry name" value="GNAT_dom"/>
</dbReference>
<dbReference type="Proteomes" id="UP000248553">
    <property type="component" value="Unassembled WGS sequence"/>
</dbReference>
<comment type="caution">
    <text evidence="4">The sequence shown here is derived from an EMBL/GenBank/DDBJ whole genome shotgun (WGS) entry which is preliminary data.</text>
</comment>
<keyword evidence="2" id="KW-0012">Acyltransferase</keyword>
<dbReference type="OrthoDB" id="9811523at2"/>
<proteinExistence type="predicted"/>
<keyword evidence="1" id="KW-0808">Transferase</keyword>
<evidence type="ECO:0000256" key="2">
    <source>
        <dbReference type="ARBA" id="ARBA00023315"/>
    </source>
</evidence>
<dbReference type="AlphaFoldDB" id="A0A328BKH5"/>
<dbReference type="SUPFAM" id="SSF55729">
    <property type="entry name" value="Acyl-CoA N-acyltransferases (Nat)"/>
    <property type="match status" value="1"/>
</dbReference>
<dbReference type="EMBL" id="QHKM01000003">
    <property type="protein sequence ID" value="RAK67129.1"/>
    <property type="molecule type" value="Genomic_DNA"/>
</dbReference>
<dbReference type="Gene3D" id="3.40.630.30">
    <property type="match status" value="1"/>
</dbReference>
<dbReference type="PANTHER" id="PTHR43877">
    <property type="entry name" value="AMINOALKYLPHOSPHONATE N-ACETYLTRANSFERASE-RELATED-RELATED"/>
    <property type="match status" value="1"/>
</dbReference>
<dbReference type="GO" id="GO:0016747">
    <property type="term" value="F:acyltransferase activity, transferring groups other than amino-acyl groups"/>
    <property type="evidence" value="ECO:0007669"/>
    <property type="project" value="InterPro"/>
</dbReference>
<protein>
    <recommendedName>
        <fullName evidence="3">N-acetyltransferase domain-containing protein</fullName>
    </recommendedName>
</protein>
<evidence type="ECO:0000259" key="3">
    <source>
        <dbReference type="PROSITE" id="PS51186"/>
    </source>
</evidence>
<dbReference type="InterPro" id="IPR016181">
    <property type="entry name" value="Acyl_CoA_acyltransferase"/>
</dbReference>
<keyword evidence="5" id="KW-1185">Reference proteome</keyword>
<organism evidence="4 5">
    <name type="scientific">Hymenobacter edaphi</name>
    <dbReference type="NCBI Taxonomy" id="2211146"/>
    <lineage>
        <taxon>Bacteria</taxon>
        <taxon>Pseudomonadati</taxon>
        <taxon>Bacteroidota</taxon>
        <taxon>Cytophagia</taxon>
        <taxon>Cytophagales</taxon>
        <taxon>Hymenobacteraceae</taxon>
        <taxon>Hymenobacter</taxon>
    </lineage>
</organism>
<dbReference type="CDD" id="cd04301">
    <property type="entry name" value="NAT_SF"/>
    <property type="match status" value="1"/>
</dbReference>
<feature type="domain" description="N-acetyltransferase" evidence="3">
    <location>
        <begin position="69"/>
        <end position="215"/>
    </location>
</feature>
<reference evidence="5" key="1">
    <citation type="submission" date="2018-05" db="EMBL/GenBank/DDBJ databases">
        <authorList>
            <person name="Nie L."/>
        </authorList>
    </citation>
    <scope>NUCLEOTIDE SEQUENCE [LARGE SCALE GENOMIC DNA]</scope>
    <source>
        <strain evidence="5">NL</strain>
    </source>
</reference>
<dbReference type="PROSITE" id="PS51186">
    <property type="entry name" value="GNAT"/>
    <property type="match status" value="1"/>
</dbReference>
<sequence length="224" mass="25193">MSSPAETSRGLTHESKILVQRAGHDRAGCLGWARHDVPKRPTTCPRPPKPPRWRICPPLALLRCMNQPVVIRPYEPRDQAACLALFDGNCPPAFDPAERSLFERYLAGPPADFWVLEAEDAVRGCGGYGSRDEGRSWELYWGMIDRAWHGRGLGRRLLQYRLARLQRLHPAASVVSRTSQHSAGFFARHGFRLHRVEEDFWGPGLHLYDMSWPPVGPDAAVAAP</sequence>
<evidence type="ECO:0000313" key="4">
    <source>
        <dbReference type="EMBL" id="RAK67129.1"/>
    </source>
</evidence>